<dbReference type="Gene3D" id="3.40.80.10">
    <property type="entry name" value="Peptidoglycan recognition protein-like"/>
    <property type="match status" value="1"/>
</dbReference>
<keyword evidence="6" id="KW-0178">Competence</keyword>
<keyword evidence="4" id="KW-0378">Hydrolase</keyword>
<keyword evidence="7" id="KW-0961">Cell wall biogenesis/degradation</keyword>
<dbReference type="STRING" id="1844972.A7K91_01900"/>
<dbReference type="EC" id="3.5.1.28" evidence="3"/>
<dbReference type="EMBL" id="LYPA01000080">
    <property type="protein sequence ID" value="OBR62395.1"/>
    <property type="molecule type" value="Genomic_DNA"/>
</dbReference>
<dbReference type="SUPFAM" id="SSF55846">
    <property type="entry name" value="N-acetylmuramoyl-L-alanine amidase-like"/>
    <property type="match status" value="1"/>
</dbReference>
<dbReference type="GO" id="GO:0030420">
    <property type="term" value="P:establishment of competence for transformation"/>
    <property type="evidence" value="ECO:0007669"/>
    <property type="project" value="UniProtKB-KW"/>
</dbReference>
<comment type="similarity">
    <text evidence="2">Belongs to the N-acetylmuramoyl-L-alanine amidase 2 family.</text>
</comment>
<keyword evidence="5" id="KW-0749">Sporulation</keyword>
<dbReference type="PANTHER" id="PTHR30417:SF11">
    <property type="entry name" value="N-ACETYLMURAMOYL-L-ALANINE AMIDASE XLYA"/>
    <property type="match status" value="1"/>
</dbReference>
<organism evidence="10 11">
    <name type="scientific">Paenibacillus oryzae</name>
    <dbReference type="NCBI Taxonomy" id="1844972"/>
    <lineage>
        <taxon>Bacteria</taxon>
        <taxon>Bacillati</taxon>
        <taxon>Bacillota</taxon>
        <taxon>Bacilli</taxon>
        <taxon>Bacillales</taxon>
        <taxon>Paenibacillaceae</taxon>
        <taxon>Paenibacillus</taxon>
    </lineage>
</organism>
<evidence type="ECO:0000256" key="8">
    <source>
        <dbReference type="SAM" id="MobiDB-lite"/>
    </source>
</evidence>
<evidence type="ECO:0000313" key="10">
    <source>
        <dbReference type="EMBL" id="OBR62395.1"/>
    </source>
</evidence>
<dbReference type="GO" id="GO:0009253">
    <property type="term" value="P:peptidoglycan catabolic process"/>
    <property type="evidence" value="ECO:0007669"/>
    <property type="project" value="InterPro"/>
</dbReference>
<sequence length="574" mass="62019">MIAHKRIRIQNGRVEEGTLTYALTGANSKEQGWTDIRIASLPPDAIIRTELVTAKGKTVSAILAQQVERHGGEWLCFNASFVSQDGTLLGLTHKAGQTLFPDVKSKTEHRPHFYRKGGKFGIGRQQSAAGLDWAISAVPTLAANGKPYLTPPEAEQTPADLIASNPRLLAGIKADGTLCLILGDGRGSYDKGLTLSESAQLAVHYGCTQAVNLDGGGSATLATNNAQLRSMLEIDKAKRQRPYHVADMSLNHTERMVHHAIAIQFDPKKLFPRYVMNHIPGNTPNNRRSGRTLKASTLTIHNTGNPTSTALNERAWLTNPANGVTASYHIVIGPESTAANSAPMAIECLPLNEVGWHAGDGTKAGGGNMTSIGIEICESGDYEATLTFAVQLVADMLRTRGWGVDRLRRHWDWPSSSGYRKICPRLMYNGGDWRDWTSFKERVNAALQQLEAGETNGETEKPGGNSFKDNDNDSPAIPDSPDSPESPGIPAVPDSPNPPLTSYTDVKAGHWAEEAIRDVTEASLMQGYPDYSFRPEQPVTRAELAAVLQKLGGAFNGLMAPAQDGDEGRSLESK</sequence>
<dbReference type="InterPro" id="IPR001119">
    <property type="entry name" value="SLH_dom"/>
</dbReference>
<dbReference type="InterPro" id="IPR002502">
    <property type="entry name" value="Amidase_domain"/>
</dbReference>
<evidence type="ECO:0000256" key="2">
    <source>
        <dbReference type="ARBA" id="ARBA00007553"/>
    </source>
</evidence>
<protein>
    <recommendedName>
        <fullName evidence="3">N-acetylmuramoyl-L-alanine amidase</fullName>
        <ecNumber evidence="3">3.5.1.28</ecNumber>
    </recommendedName>
</protein>
<feature type="compositionally biased region" description="Low complexity" evidence="8">
    <location>
        <begin position="473"/>
        <end position="486"/>
    </location>
</feature>
<feature type="region of interest" description="Disordered" evidence="8">
    <location>
        <begin position="450"/>
        <end position="504"/>
    </location>
</feature>
<dbReference type="InterPro" id="IPR036505">
    <property type="entry name" value="Amidase/PGRP_sf"/>
</dbReference>
<feature type="domain" description="SLH" evidence="9">
    <location>
        <begin position="499"/>
        <end position="562"/>
    </location>
</feature>
<dbReference type="PANTHER" id="PTHR30417">
    <property type="entry name" value="N-ACETYLMURAMOYL-L-ALANINE AMIDASE AMID"/>
    <property type="match status" value="1"/>
</dbReference>
<comment type="caution">
    <text evidence="10">The sequence shown here is derived from an EMBL/GenBank/DDBJ whole genome shotgun (WGS) entry which is preliminary data.</text>
</comment>
<dbReference type="GO" id="GO:0030435">
    <property type="term" value="P:sporulation resulting in formation of a cellular spore"/>
    <property type="evidence" value="ECO:0007669"/>
    <property type="project" value="UniProtKB-KW"/>
</dbReference>
<evidence type="ECO:0000259" key="9">
    <source>
        <dbReference type="PROSITE" id="PS51272"/>
    </source>
</evidence>
<evidence type="ECO:0000256" key="1">
    <source>
        <dbReference type="ARBA" id="ARBA00001561"/>
    </source>
</evidence>
<proteinExistence type="inferred from homology"/>
<evidence type="ECO:0000313" key="11">
    <source>
        <dbReference type="Proteomes" id="UP000092024"/>
    </source>
</evidence>
<dbReference type="GO" id="GO:0008745">
    <property type="term" value="F:N-acetylmuramoyl-L-alanine amidase activity"/>
    <property type="evidence" value="ECO:0007669"/>
    <property type="project" value="UniProtKB-EC"/>
</dbReference>
<dbReference type="Pfam" id="PF01510">
    <property type="entry name" value="Amidase_2"/>
    <property type="match status" value="1"/>
</dbReference>
<keyword evidence="11" id="KW-1185">Reference proteome</keyword>
<evidence type="ECO:0000256" key="5">
    <source>
        <dbReference type="ARBA" id="ARBA00022969"/>
    </source>
</evidence>
<dbReference type="Pfam" id="PF09992">
    <property type="entry name" value="NAGPA"/>
    <property type="match status" value="1"/>
</dbReference>
<dbReference type="GO" id="GO:0009254">
    <property type="term" value="P:peptidoglycan turnover"/>
    <property type="evidence" value="ECO:0007669"/>
    <property type="project" value="TreeGrafter"/>
</dbReference>
<comment type="catalytic activity">
    <reaction evidence="1">
        <text>Hydrolyzes the link between N-acetylmuramoyl residues and L-amino acid residues in certain cell-wall glycopeptides.</text>
        <dbReference type="EC" id="3.5.1.28"/>
    </reaction>
</comment>
<evidence type="ECO:0000256" key="6">
    <source>
        <dbReference type="ARBA" id="ARBA00023287"/>
    </source>
</evidence>
<evidence type="ECO:0000256" key="7">
    <source>
        <dbReference type="ARBA" id="ARBA00023316"/>
    </source>
</evidence>
<dbReference type="RefSeq" id="WP_068687255.1">
    <property type="nucleotide sequence ID" value="NZ_LYPA01000080.1"/>
</dbReference>
<gene>
    <name evidence="10" type="ORF">A7K91_01900</name>
</gene>
<dbReference type="GO" id="GO:0071555">
    <property type="term" value="P:cell wall organization"/>
    <property type="evidence" value="ECO:0007669"/>
    <property type="project" value="UniProtKB-KW"/>
</dbReference>
<dbReference type="Pfam" id="PF00395">
    <property type="entry name" value="SLH"/>
    <property type="match status" value="1"/>
</dbReference>
<dbReference type="CDD" id="cd06583">
    <property type="entry name" value="PGRP"/>
    <property type="match status" value="1"/>
</dbReference>
<dbReference type="InterPro" id="IPR018711">
    <property type="entry name" value="NAGPA"/>
</dbReference>
<dbReference type="InterPro" id="IPR051206">
    <property type="entry name" value="NAMLAA_amidase_2"/>
</dbReference>
<name>A0A1A5YAI6_9BACL</name>
<dbReference type="Proteomes" id="UP000092024">
    <property type="component" value="Unassembled WGS sequence"/>
</dbReference>
<reference evidence="10 11" key="1">
    <citation type="submission" date="2016-05" db="EMBL/GenBank/DDBJ databases">
        <title>Paenibacillus oryzae. sp. nov., isolated from the rice root.</title>
        <authorList>
            <person name="Zhang J."/>
            <person name="Zhang X."/>
        </authorList>
    </citation>
    <scope>NUCLEOTIDE SEQUENCE [LARGE SCALE GENOMIC DNA]</scope>
    <source>
        <strain evidence="10 11">1DrF-4</strain>
    </source>
</reference>
<dbReference type="SMART" id="SM00644">
    <property type="entry name" value="Ami_2"/>
    <property type="match status" value="1"/>
</dbReference>
<evidence type="ECO:0000256" key="4">
    <source>
        <dbReference type="ARBA" id="ARBA00022801"/>
    </source>
</evidence>
<evidence type="ECO:0000256" key="3">
    <source>
        <dbReference type="ARBA" id="ARBA00011901"/>
    </source>
</evidence>
<dbReference type="AlphaFoldDB" id="A0A1A5YAI6"/>
<accession>A0A1A5YAI6</accession>
<dbReference type="PROSITE" id="PS51272">
    <property type="entry name" value="SLH"/>
    <property type="match status" value="1"/>
</dbReference>